<dbReference type="EMBL" id="KZ825345">
    <property type="protein sequence ID" value="RAH45396.1"/>
    <property type="molecule type" value="Genomic_DNA"/>
</dbReference>
<protein>
    <submittedName>
        <fullName evidence="1">Uncharacterized protein</fullName>
    </submittedName>
</protein>
<sequence length="136" mass="15738">MWKRIRIINISLMTPLHVVLPCFILVVSLSFQYTSFNYNTCQIGSRSPELHTALIGAWPMTNSAILICALSIAGIERCSHHLSSSWVESDHWHCRPQAWAQYSPRRHQKENCPFLYIEGPRSDEQTERINKPAESW</sequence>
<keyword evidence="2" id="KW-1185">Reference proteome</keyword>
<gene>
    <name evidence="1" type="ORF">BO95DRAFT_139868</name>
</gene>
<proteinExistence type="predicted"/>
<reference evidence="1" key="1">
    <citation type="submission" date="2018-02" db="EMBL/GenBank/DDBJ databases">
        <title>The genomes of Aspergillus section Nigri reveals drivers in fungal speciation.</title>
        <authorList>
            <consortium name="DOE Joint Genome Institute"/>
            <person name="Vesth T.C."/>
            <person name="Nybo J."/>
            <person name="Theobald S."/>
            <person name="Brandl J."/>
            <person name="Frisvad J.C."/>
            <person name="Nielsen K.F."/>
            <person name="Lyhne E.K."/>
            <person name="Kogle M.E."/>
            <person name="Kuo A."/>
            <person name="Riley R."/>
            <person name="Clum A."/>
            <person name="Nolan M."/>
            <person name="Lipzen A."/>
            <person name="Salamov A."/>
            <person name="Henrissat B."/>
            <person name="Wiebenga A."/>
            <person name="De vries R.P."/>
            <person name="Grigoriev I.V."/>
            <person name="Mortensen U.H."/>
            <person name="Andersen M.R."/>
            <person name="Baker S.E."/>
        </authorList>
    </citation>
    <scope>NUCLEOTIDE SEQUENCE</scope>
    <source>
        <strain evidence="1">CBS 621.78</strain>
    </source>
</reference>
<dbReference type="Proteomes" id="UP000249057">
    <property type="component" value="Unassembled WGS sequence"/>
</dbReference>
<name>A0ACD1G814_9EURO</name>
<accession>A0ACD1G814</accession>
<organism evidence="1 2">
    <name type="scientific">Aspergillus brunneoviolaceus CBS 621.78</name>
    <dbReference type="NCBI Taxonomy" id="1450534"/>
    <lineage>
        <taxon>Eukaryota</taxon>
        <taxon>Fungi</taxon>
        <taxon>Dikarya</taxon>
        <taxon>Ascomycota</taxon>
        <taxon>Pezizomycotina</taxon>
        <taxon>Eurotiomycetes</taxon>
        <taxon>Eurotiomycetidae</taxon>
        <taxon>Eurotiales</taxon>
        <taxon>Aspergillaceae</taxon>
        <taxon>Aspergillus</taxon>
        <taxon>Aspergillus subgen. Circumdati</taxon>
    </lineage>
</organism>
<evidence type="ECO:0000313" key="1">
    <source>
        <dbReference type="EMBL" id="RAH45396.1"/>
    </source>
</evidence>
<evidence type="ECO:0000313" key="2">
    <source>
        <dbReference type="Proteomes" id="UP000249057"/>
    </source>
</evidence>